<dbReference type="GO" id="GO:0003676">
    <property type="term" value="F:nucleic acid binding"/>
    <property type="evidence" value="ECO:0007669"/>
    <property type="project" value="InterPro"/>
</dbReference>
<dbReference type="Pfam" id="PF00271">
    <property type="entry name" value="Helicase_C"/>
    <property type="match status" value="1"/>
</dbReference>
<dbReference type="SMART" id="SM00449">
    <property type="entry name" value="SPRY"/>
    <property type="match status" value="1"/>
</dbReference>
<dbReference type="Pfam" id="PF12796">
    <property type="entry name" value="Ank_2"/>
    <property type="match status" value="1"/>
</dbReference>
<keyword evidence="9" id="KW-0378">Hydrolase</keyword>
<keyword evidence="11" id="KW-0269">Exonuclease</keyword>
<feature type="domain" description="B30.2/SPRY" evidence="18">
    <location>
        <begin position="2656"/>
        <end position="2849"/>
    </location>
</feature>
<dbReference type="OrthoDB" id="411272at2759"/>
<keyword evidence="8" id="KW-0547">Nucleotide-binding</keyword>
<evidence type="ECO:0000256" key="2">
    <source>
        <dbReference type="ARBA" id="ARBA00008765"/>
    </source>
</evidence>
<evidence type="ECO:0000256" key="12">
    <source>
        <dbReference type="ARBA" id="ARBA00022840"/>
    </source>
</evidence>
<dbReference type="CDD" id="cd00268">
    <property type="entry name" value="DEADc"/>
    <property type="match status" value="1"/>
</dbReference>
<evidence type="ECO:0000313" key="21">
    <source>
        <dbReference type="EMBL" id="CAE8640433.1"/>
    </source>
</evidence>
<dbReference type="InterPro" id="IPR003877">
    <property type="entry name" value="SPRY_dom"/>
</dbReference>
<evidence type="ECO:0000256" key="1">
    <source>
        <dbReference type="ARBA" id="ARBA00004604"/>
    </source>
</evidence>
<dbReference type="EC" id="3.6.4.13" evidence="4"/>
<dbReference type="PROSITE" id="PS50188">
    <property type="entry name" value="B302_SPRY"/>
    <property type="match status" value="1"/>
</dbReference>
<sequence length="3960" mass="441315">MASQVPQESSRNPAPGQQRMQQHQPRLHMPDADDVEIGRPQGAWLQETHVVLTIEQKEKLQQWEQMAEHGFQVHRRAERHYEHVNFWTLSLPSVLLSAIATVWTLAIDADTFQGSKVYVASISGISTIISSVGTYWRWQARMEKNRFAAERYNSLSNRLTLLKARLQMGHIPFSKVLEEVESTIHEILKTCGPPDLWVQRRYEWEEHTSQFELLEKLSTLRDVSPWIHTFCPCCWQTVAKLCRRRSQTKNGKTDDGQLEPSSILNQKIREFGKKSHDVSVEEFKDYFWQLFRTACTTGNLPLCKNLIMAVPTALKDESDVAFKSLEPSKRSPLHYSVLNNFHQLGQWLFEAYPEEMKAHCLAQDAHDKIPIAYVPQDQRFKTFYPKLLFETFQQWCVQMGQYSGELDNFEQKARMKHHGGLLLYLITDRGSNRQVDIACSKRHTVLHLLCLHGVEEDEKLDLQFLPPEIQKFFEGLHEGKKLDESLLSHLINEFDVDIKDTEEKMTPLEFAAEQRHAHAFEKIFCKILEEIRAPSQANLDRSDRVKSLSEILVSALKHLHSKTGLRQGMLNSASQESHVSQSVRPCCSCAQSERLKLTSRHQGKDLLPPEFVEMKLKAGIQLLHLACGAENKIIKPSELTDNNNNSLALRLLQEGASNNKDSEHKTPLAYAIDTGHLEIAWDLCYYGIEHQVGSITQDIVHQLNHFTDVEYTHLRLRAQHAASAPGSSEIEQLGAMVLDVELESHVRLRLEISEEASEHEGNKVLKLTTPLTPVRFRLISTSIVENGMRWILEAFPKEGLGVSSSQGKDCWVIIRDDPPLKEWIDFRPDVKQRKKRTAFMNHQSLGLTLLHLACRYRSRELVNGLLKHGAHYHGGGSDGASTPLDLAASSEEAPDGQEEGERGLGLGGRFRRTHYTASHVSYAPPELWKRELAELLLFQDYAYKAEQWLRRPMTQTQVIVQEYHSTFDLQIDQLIAIRDSDGRTLLHWAAMYGVHPDVEWLLMQNAKPDLMDHLTFSDFRFTITKPSTEVLQSRLPDWKEKLKLDFLCQKLKQEPLVETWQGASDEEAPEWLRHRENFDAQTLRVGFCKPARVDSFSISLKDDVAHSSSHGSMDPQEGVSMQAGSPPGLPGGVKDLHWVLEGRAQHGLAKDSLLLTETWIVLEHHMTFGTSCYGAALFVEGNAIKNNAQTMAINIHVQKVALDYAISFANVSGNLQSQRVNDKVPDPQAKDGMTAHARVCKMLIEQAIHRETMEGMRGLVSEALGRLCKPDIRWKQELSKGIVDMKVKVPDAGGLEETTLLHVASKFGLVSVCGELLRRRCAFVDIKNQSPLACSINDKVHHKLILPAFQSVCRKLRESKIQYATSDSISVRVMKIDEEARALLAKMESSNLHLSEIALIQNEYDHGYTVVHYAAMYGLKGVLGHLSDILSDDEYRKKADHNNFRRMPSAPAENIGVELPMYDDRHKLISEIRSIFAEADEQWTAASLAQRVKKELSGKTRSEWLTALKDSKWEKTIHHAASLKDEAGIQLVKDLLEARREDICLKDATGNTALHKASKCDNIEMVRLLFDDAWKVHPEEKNMQKDRPIHVAANFHSVKTFNYLVNEGVQLLIFNAQRETPLHILAKMAQRKGKSALAEGFDDMLNNLIGKIADDNTVFRMLSSHDSDGFTVLHYLAGCHHDVACKHIQQLVMRCPKAILEMVQEPAVLKGNCFHCAVSNGNSGSAAPVLAALLQEQVLETFFDALLALDGSGCTPLHTCAMNGDTAAATKILDAASNCGASELRRLLTSRSTAEIPLATALLHKKYETAKLIARRMIVLDEGDYDHGEWHQHCTDDTIKKELQLVLQNASLSLFKAVEDGDEGQVAALLLSSNHIDVNERTPDARNTTALHLAVTGKMIQSQHQKIVELLIDKKAAVTPDGTNTTPLHDLCRRYALQGAKEEECKLVKSITKKIMESIVQSFTGDYDKSPLKKVLDIERTGTGTSYWRCLGHGAIGVREDANIDSERTGAVVEMRTLFRVGEEQKKDKVTYLRLEDGTGWVFNCKPPDFHKLLAEKVPCLTAFDLAIAHFDDISCECNDDLRAFLEDAWFKPLMTVLANGNEILAGSRQWTLLGLATILKQEDHARILLSSSADPLCTSQSGVTPFYFALKTKQHKLARDMLNSVMQSRAASSNPSGLINTHTIQEIFADDSHMEDFVAGVCSVLSVRGDLASLLMTESAKKLFDSIAQRSTDAFVLRTLTDPLVAQALGSPGSAGPWQSWKFGSEQWSLVHLLAGVKGTSERIRRLLQTISNDREMAEVVNQVDAVGKTPLHHVLRRLGCVLVDGSSEPQFNGCYVRENNHAFSLSGSPRVAVRIFLTSRKQWRFSNSESYWPYHTKDCYEGLHPPPQTGEFQNWEQCESPNLLPASITVEGFRSDFSEIVSRLLQSKADLTKMDTHRRTPLHQALTIEMREEDARQFAAATMQLAGADNEAADPNTLHKLLADMPDHLGHTALQASLRNSCWFSIWRSWMPVLMRFPFLLLEDCFMAPINPRDKARPKTLLRLAATTLEGQSIDDLPALALPRKGHCSSMLQVLRKQHSGMLQQLSLQASGLVHLGCLRLVREPLHDTLPVAKLSAGQFEVSIWWLDVVELPAPIALATHHDCLQDEPAAAIVVASNSSEAEEYVDVLVGLESLEVEDSLFRQLQLNGCKGAAAESASELMPLRPQHWAPDEWRTVGVHSLMKNSGKFYHEVKVGSGDDPQIGWVTEHFTFCRKGGSGVGDDEEGWGVDGRRRGLWYQGQMNGAIDVRWKSGDILGLAVDIEGKKLKFAVNGKWTHEYEFEPNGRKIYPALSVRGDVKMLIPPSQWQHSAPVDYRPWSEEGCFDEGPFLSQLRFRIPGSTDKSRPLNLNFKLQSPDPADSDEMSSILLHANSLLATAFREQCSWAVVQALRGRGCMPTLESFKVALQWGASLDALQLHEQLVSQDDTGMHKQLLLSQALVEHGTEPTAPEPWVFGAVLRYMCDGSLADNDFMRICDWFESCGAILNSSFGEYITVKRVTLEAGSESKQLDGIYVPQDMDQGARWKTYVNVSKQDLWILSDTSDGSWWIGISREDLERTISDKGQCQAKLYAKCRNLQSGNLKVEGGELQKVEGGKSKEESWSLAMRQAANLLEEDIQEQLQLPNGRIELLRSRQVPQARIQGLEHDKAHLIHEQEELIRQVRARVALLLADQKRLRSKKKVEMKAVRVYGSPSFAGGALDTCPLTDAVHGFGCRFLAFQTCASQIRVSTAGFMPFKFSRRNSWFLLQATRLSSLRVSAHGFVCRALAFQGCASHLMVLSAGYSPFKRAHCSVWLCLKGTCLLSLRVAAHAFVCKALAFKGCASQLTVLSAGYLPFRLARCSSWFCLQGTCLSSLCVATGLSGLRVGGWDRQTPLQLVVSVEVSLTFEPANGRKRVDSRSSFGFSGTQSNGFSASSFGRESNGLGSNPSNGYGGSGAAAKDAPLGSQQAAPEPSTGSDASGVEVRGEGNLPGPWKIWDQVLFPPRVRAPLVSAGFPAPTLVQQYSWPLLSAGRDLTGIAKTGSGKTLTFLLPVFAQLLETKADMRGPPAALVMAPTRELACQIEQEAKQFGATAGFRAVCLYGGAPKGPQLAELRGRPHVVVATPGRLNDLLDPPPGMSLAVDLTKVRYLVLDEADRMLDMGFEPQIRKIVASLPKERQTVMFTATWPPAVRRLAGEFQRDPVEVRVGEVDSLSVNTDIKQNVLFCSDVREKEDRLDSILRASGQDQAIIFVNTKRMCETISLRTSNSVAIHGDKDQRERDLALGQFKSGSVRVLVATDVAARGLDVKAVKIVVNFDPPNKEEDYVHRVGRTGRAGQKGVAWTLLTNEDGSAARSIFDIFKRMNLPIPEELDKRLASGEMRQGRPGGGGGGGSSNRSRSVGSRRMFGGDDDFDFGGGNDRGGSRSGFGGGSFMNDCPT</sequence>
<dbReference type="InterPro" id="IPR014001">
    <property type="entry name" value="Helicase_ATP-bd"/>
</dbReference>
<dbReference type="OMA" id="EFKDYFW"/>
<evidence type="ECO:0000256" key="11">
    <source>
        <dbReference type="ARBA" id="ARBA00022839"/>
    </source>
</evidence>
<dbReference type="InterPro" id="IPR000629">
    <property type="entry name" value="RNA-helicase_DEAD-box_CS"/>
</dbReference>
<dbReference type="PROSITE" id="PS50088">
    <property type="entry name" value="ANK_REPEAT"/>
    <property type="match status" value="3"/>
</dbReference>
<keyword evidence="17" id="KW-0472">Membrane</keyword>
<dbReference type="PROSITE" id="PS50297">
    <property type="entry name" value="ANK_REP_REGION"/>
    <property type="match status" value="2"/>
</dbReference>
<evidence type="ECO:0000256" key="14">
    <source>
        <dbReference type="ARBA" id="ARBA00037449"/>
    </source>
</evidence>
<dbReference type="Proteomes" id="UP000654075">
    <property type="component" value="Unassembled WGS sequence"/>
</dbReference>
<keyword evidence="5" id="KW-0690">Ribosome biogenesis</keyword>
<keyword evidence="12" id="KW-0067">ATP-binding</keyword>
<keyword evidence="17" id="KW-0812">Transmembrane</keyword>
<feature type="region of interest" description="Disordered" evidence="16">
    <location>
        <begin position="1107"/>
        <end position="1127"/>
    </location>
</feature>
<feature type="transmembrane region" description="Helical" evidence="17">
    <location>
        <begin position="86"/>
        <end position="105"/>
    </location>
</feature>
<feature type="region of interest" description="Disordered" evidence="16">
    <location>
        <begin position="1"/>
        <end position="35"/>
    </location>
</feature>
<keyword evidence="15" id="KW-0040">ANK repeat</keyword>
<dbReference type="GO" id="GO:0005524">
    <property type="term" value="F:ATP binding"/>
    <property type="evidence" value="ECO:0007669"/>
    <property type="project" value="UniProtKB-KW"/>
</dbReference>
<dbReference type="CDD" id="cd18787">
    <property type="entry name" value="SF2_C_DEAD"/>
    <property type="match status" value="1"/>
</dbReference>
<feature type="compositionally biased region" description="Low complexity" evidence="16">
    <location>
        <begin position="3463"/>
        <end position="3472"/>
    </location>
</feature>
<dbReference type="Pfam" id="PF00270">
    <property type="entry name" value="DEAD"/>
    <property type="match status" value="1"/>
</dbReference>
<dbReference type="SUPFAM" id="SSF52540">
    <property type="entry name" value="P-loop containing nucleoside triphosphate hydrolases"/>
    <property type="match status" value="1"/>
</dbReference>
<dbReference type="Pfam" id="PF00622">
    <property type="entry name" value="SPRY"/>
    <property type="match status" value="1"/>
</dbReference>
<keyword evidence="10" id="KW-0347">Helicase</keyword>
<dbReference type="SMART" id="SM00487">
    <property type="entry name" value="DEXDc"/>
    <property type="match status" value="1"/>
</dbReference>
<dbReference type="SUPFAM" id="SSF49899">
    <property type="entry name" value="Concanavalin A-like lectins/glucanases"/>
    <property type="match status" value="1"/>
</dbReference>
<feature type="domain" description="Helicase C-terminal" evidence="20">
    <location>
        <begin position="3757"/>
        <end position="3901"/>
    </location>
</feature>
<dbReference type="PROSITE" id="PS00039">
    <property type="entry name" value="DEAD_ATP_HELICASE"/>
    <property type="match status" value="1"/>
</dbReference>
<feature type="repeat" description="ANK" evidence="15">
    <location>
        <begin position="845"/>
        <end position="877"/>
    </location>
</feature>
<proteinExistence type="inferred from homology"/>
<dbReference type="Gene3D" id="3.40.50.300">
    <property type="entry name" value="P-loop containing nucleotide triphosphate hydrolases"/>
    <property type="match status" value="2"/>
</dbReference>
<dbReference type="GO" id="GO:0004527">
    <property type="term" value="F:exonuclease activity"/>
    <property type="evidence" value="ECO:0007669"/>
    <property type="project" value="UniProtKB-KW"/>
</dbReference>
<dbReference type="InterPro" id="IPR036770">
    <property type="entry name" value="Ankyrin_rpt-contain_sf"/>
</dbReference>
<gene>
    <name evidence="21" type="ORF">PGLA1383_LOCUS55304</name>
</gene>
<reference evidence="21" key="1">
    <citation type="submission" date="2021-02" db="EMBL/GenBank/DDBJ databases">
        <authorList>
            <person name="Dougan E. K."/>
            <person name="Rhodes N."/>
            <person name="Thang M."/>
            <person name="Chan C."/>
        </authorList>
    </citation>
    <scope>NUCLEOTIDE SEQUENCE</scope>
</reference>
<evidence type="ECO:0000259" key="18">
    <source>
        <dbReference type="PROSITE" id="PS50188"/>
    </source>
</evidence>
<dbReference type="InterPro" id="IPR027417">
    <property type="entry name" value="P-loop_NTPase"/>
</dbReference>
<dbReference type="InterPro" id="IPR001650">
    <property type="entry name" value="Helicase_C-like"/>
</dbReference>
<comment type="similarity">
    <text evidence="2">Belongs to the DEAD box helicase family. DDX1 subfamily.</text>
</comment>
<feature type="compositionally biased region" description="Polar residues" evidence="16">
    <location>
        <begin position="1"/>
        <end position="12"/>
    </location>
</feature>
<dbReference type="PROSITE" id="PS51192">
    <property type="entry name" value="HELICASE_ATP_BIND_1"/>
    <property type="match status" value="1"/>
</dbReference>
<keyword evidence="6" id="KW-0698">rRNA processing</keyword>
<keyword evidence="7" id="KW-0540">Nuclease</keyword>
<dbReference type="Gene3D" id="1.25.40.20">
    <property type="entry name" value="Ankyrin repeat-containing domain"/>
    <property type="match status" value="7"/>
</dbReference>
<keyword evidence="17" id="KW-1133">Transmembrane helix</keyword>
<name>A0A813HQI0_POLGL</name>
<evidence type="ECO:0000256" key="4">
    <source>
        <dbReference type="ARBA" id="ARBA00012552"/>
    </source>
</evidence>
<feature type="compositionally biased region" description="Gly residues" evidence="16">
    <location>
        <begin position="3906"/>
        <end position="3915"/>
    </location>
</feature>
<evidence type="ECO:0000256" key="8">
    <source>
        <dbReference type="ARBA" id="ARBA00022741"/>
    </source>
</evidence>
<dbReference type="GO" id="GO:0003724">
    <property type="term" value="F:RNA helicase activity"/>
    <property type="evidence" value="ECO:0007669"/>
    <property type="project" value="UniProtKB-EC"/>
</dbReference>
<feature type="region of interest" description="Disordered" evidence="16">
    <location>
        <begin position="3455"/>
        <end position="3509"/>
    </location>
</feature>
<dbReference type="InterPro" id="IPR043136">
    <property type="entry name" value="B30.2/SPRY_sf"/>
</dbReference>
<evidence type="ECO:0000256" key="13">
    <source>
        <dbReference type="ARBA" id="ARBA00023242"/>
    </source>
</evidence>
<feature type="compositionally biased region" description="Polar residues" evidence="16">
    <location>
        <begin position="3487"/>
        <end position="3500"/>
    </location>
</feature>
<feature type="region of interest" description="Disordered" evidence="16">
    <location>
        <begin position="877"/>
        <end position="907"/>
    </location>
</feature>
<evidence type="ECO:0000256" key="15">
    <source>
        <dbReference type="PROSITE-ProRule" id="PRU00023"/>
    </source>
</evidence>
<comment type="subcellular location">
    <subcellularLocation>
        <location evidence="1">Nucleus</location>
        <location evidence="1">Nucleolus</location>
    </subcellularLocation>
</comment>
<evidence type="ECO:0000256" key="10">
    <source>
        <dbReference type="ARBA" id="ARBA00022806"/>
    </source>
</evidence>
<keyword evidence="22" id="KW-1185">Reference proteome</keyword>
<accession>A0A813HQI0</accession>
<dbReference type="CDD" id="cd11709">
    <property type="entry name" value="SPRY"/>
    <property type="match status" value="1"/>
</dbReference>
<dbReference type="PANTHER" id="PTHR47958">
    <property type="entry name" value="ATP-DEPENDENT RNA HELICASE DBP3"/>
    <property type="match status" value="1"/>
</dbReference>
<evidence type="ECO:0000256" key="7">
    <source>
        <dbReference type="ARBA" id="ARBA00022722"/>
    </source>
</evidence>
<dbReference type="SMART" id="SM00248">
    <property type="entry name" value="ANK"/>
    <property type="match status" value="17"/>
</dbReference>
<feature type="repeat" description="ANK" evidence="15">
    <location>
        <begin position="981"/>
        <end position="1013"/>
    </location>
</feature>
<feature type="compositionally biased region" description="Low complexity" evidence="16">
    <location>
        <begin position="3916"/>
        <end position="3927"/>
    </location>
</feature>
<feature type="repeat" description="ANK" evidence="15">
    <location>
        <begin position="1549"/>
        <end position="1581"/>
    </location>
</feature>
<dbReference type="InterPro" id="IPR044742">
    <property type="entry name" value="DEAD/DEAH_RhlB"/>
</dbReference>
<evidence type="ECO:0000259" key="20">
    <source>
        <dbReference type="PROSITE" id="PS51194"/>
    </source>
</evidence>
<protein>
    <recommendedName>
        <fullName evidence="4">RNA helicase</fullName>
        <ecNumber evidence="4">3.6.4.13</ecNumber>
    </recommendedName>
</protein>
<evidence type="ECO:0000259" key="19">
    <source>
        <dbReference type="PROSITE" id="PS51192"/>
    </source>
</evidence>
<dbReference type="InterPro" id="IPR013320">
    <property type="entry name" value="ConA-like_dom_sf"/>
</dbReference>
<dbReference type="InterPro" id="IPR002110">
    <property type="entry name" value="Ankyrin_rpt"/>
</dbReference>
<dbReference type="InterPro" id="IPR011545">
    <property type="entry name" value="DEAD/DEAH_box_helicase_dom"/>
</dbReference>
<evidence type="ECO:0000256" key="16">
    <source>
        <dbReference type="SAM" id="MobiDB-lite"/>
    </source>
</evidence>
<comment type="function">
    <text evidence="14">ATP-dependent RNA helicase required for 60S ribosomal subunit synthesis. Involved in efficient pre-rRNA processing, predominantly at site A3, which is necessary for the normal formation of 25S and 5.8S rRNAs.</text>
</comment>
<evidence type="ECO:0000256" key="3">
    <source>
        <dbReference type="ARBA" id="ARBA00009334"/>
    </source>
</evidence>
<dbReference type="Pfam" id="PF13606">
    <property type="entry name" value="Ank_3"/>
    <property type="match status" value="1"/>
</dbReference>
<evidence type="ECO:0000256" key="5">
    <source>
        <dbReference type="ARBA" id="ARBA00022517"/>
    </source>
</evidence>
<keyword evidence="13" id="KW-0539">Nucleus</keyword>
<feature type="compositionally biased region" description="Gly residues" evidence="16">
    <location>
        <begin position="3936"/>
        <end position="3953"/>
    </location>
</feature>
<dbReference type="SMART" id="SM00490">
    <property type="entry name" value="HELICc"/>
    <property type="match status" value="1"/>
</dbReference>
<comment type="caution">
    <text evidence="21">The sequence shown here is derived from an EMBL/GenBank/DDBJ whole genome shotgun (WGS) entry which is preliminary data.</text>
</comment>
<evidence type="ECO:0000256" key="17">
    <source>
        <dbReference type="SAM" id="Phobius"/>
    </source>
</evidence>
<evidence type="ECO:0000256" key="6">
    <source>
        <dbReference type="ARBA" id="ARBA00022552"/>
    </source>
</evidence>
<feature type="domain" description="Helicase ATP-binding" evidence="19">
    <location>
        <begin position="3548"/>
        <end position="3727"/>
    </location>
</feature>
<dbReference type="PROSITE" id="PS51194">
    <property type="entry name" value="HELICASE_CTER"/>
    <property type="match status" value="1"/>
</dbReference>
<evidence type="ECO:0000256" key="9">
    <source>
        <dbReference type="ARBA" id="ARBA00022801"/>
    </source>
</evidence>
<comment type="similarity">
    <text evidence="3">Belongs to the DEAD box helicase family. DDX5/DBP2 subfamily.</text>
</comment>
<dbReference type="Gene3D" id="2.60.120.920">
    <property type="match status" value="1"/>
</dbReference>
<dbReference type="EMBL" id="CAJNNV010032593">
    <property type="protein sequence ID" value="CAE8640433.1"/>
    <property type="molecule type" value="Genomic_DNA"/>
</dbReference>
<dbReference type="InterPro" id="IPR001870">
    <property type="entry name" value="B30.2/SPRY"/>
</dbReference>
<evidence type="ECO:0000313" key="22">
    <source>
        <dbReference type="Proteomes" id="UP000654075"/>
    </source>
</evidence>
<organism evidence="21 22">
    <name type="scientific">Polarella glacialis</name>
    <name type="common">Dinoflagellate</name>
    <dbReference type="NCBI Taxonomy" id="89957"/>
    <lineage>
        <taxon>Eukaryota</taxon>
        <taxon>Sar</taxon>
        <taxon>Alveolata</taxon>
        <taxon>Dinophyceae</taxon>
        <taxon>Suessiales</taxon>
        <taxon>Suessiaceae</taxon>
        <taxon>Polarella</taxon>
    </lineage>
</organism>
<feature type="region of interest" description="Disordered" evidence="16">
    <location>
        <begin position="3901"/>
        <end position="3960"/>
    </location>
</feature>
<dbReference type="SUPFAM" id="SSF48403">
    <property type="entry name" value="Ankyrin repeat"/>
    <property type="match status" value="3"/>
</dbReference>